<sequence length="63" mass="6685">MDGDRMFEPAQALAVAKSHQDIPAALALLHPEMVLENPAFGTTARGRRTPATKGDSACLQTHA</sequence>
<comment type="caution">
    <text evidence="2">The sequence shown here is derived from an EMBL/GenBank/DDBJ whole genome shotgun (WGS) entry which is preliminary data.</text>
</comment>
<gene>
    <name evidence="2" type="ORF">GCM10023191_056850</name>
</gene>
<protein>
    <submittedName>
        <fullName evidence="2">Uncharacterized protein</fullName>
    </submittedName>
</protein>
<accession>A0ABP8QKE6</accession>
<keyword evidence="3" id="KW-1185">Reference proteome</keyword>
<organism evidence="2 3">
    <name type="scientific">Actinoallomurus oryzae</name>
    <dbReference type="NCBI Taxonomy" id="502180"/>
    <lineage>
        <taxon>Bacteria</taxon>
        <taxon>Bacillati</taxon>
        <taxon>Actinomycetota</taxon>
        <taxon>Actinomycetes</taxon>
        <taxon>Streptosporangiales</taxon>
        <taxon>Thermomonosporaceae</taxon>
        <taxon>Actinoallomurus</taxon>
    </lineage>
</organism>
<dbReference type="RefSeq" id="WP_345469009.1">
    <property type="nucleotide sequence ID" value="NZ_BAABHF010000034.1"/>
</dbReference>
<reference evidence="3" key="1">
    <citation type="journal article" date="2019" name="Int. J. Syst. Evol. Microbiol.">
        <title>The Global Catalogue of Microorganisms (GCM) 10K type strain sequencing project: providing services to taxonomists for standard genome sequencing and annotation.</title>
        <authorList>
            <consortium name="The Broad Institute Genomics Platform"/>
            <consortium name="The Broad Institute Genome Sequencing Center for Infectious Disease"/>
            <person name="Wu L."/>
            <person name="Ma J."/>
        </authorList>
    </citation>
    <scope>NUCLEOTIDE SEQUENCE [LARGE SCALE GENOMIC DNA]</scope>
    <source>
        <strain evidence="3">JCM 17933</strain>
    </source>
</reference>
<name>A0ABP8QKE6_9ACTN</name>
<feature type="region of interest" description="Disordered" evidence="1">
    <location>
        <begin position="41"/>
        <end position="63"/>
    </location>
</feature>
<proteinExistence type="predicted"/>
<dbReference type="EMBL" id="BAABHF010000034">
    <property type="protein sequence ID" value="GAA4503704.1"/>
    <property type="molecule type" value="Genomic_DNA"/>
</dbReference>
<evidence type="ECO:0000313" key="3">
    <source>
        <dbReference type="Proteomes" id="UP001500503"/>
    </source>
</evidence>
<dbReference type="Proteomes" id="UP001500503">
    <property type="component" value="Unassembled WGS sequence"/>
</dbReference>
<evidence type="ECO:0000313" key="2">
    <source>
        <dbReference type="EMBL" id="GAA4503704.1"/>
    </source>
</evidence>
<evidence type="ECO:0000256" key="1">
    <source>
        <dbReference type="SAM" id="MobiDB-lite"/>
    </source>
</evidence>